<dbReference type="InterPro" id="IPR010982">
    <property type="entry name" value="Lambda_DNA-bd_dom_sf"/>
</dbReference>
<dbReference type="PROSITE" id="PS50932">
    <property type="entry name" value="HTH_LACI_2"/>
    <property type="match status" value="1"/>
</dbReference>
<dbReference type="Gene3D" id="1.10.260.40">
    <property type="entry name" value="lambda repressor-like DNA-binding domains"/>
    <property type="match status" value="1"/>
</dbReference>
<dbReference type="Pfam" id="PF00356">
    <property type="entry name" value="LacI"/>
    <property type="match status" value="1"/>
</dbReference>
<dbReference type="EMBL" id="VOCK01000182">
    <property type="protein sequence ID" value="TWQ46222.1"/>
    <property type="molecule type" value="Genomic_DNA"/>
</dbReference>
<dbReference type="InterPro" id="IPR000843">
    <property type="entry name" value="HTH_LacI"/>
</dbReference>
<protein>
    <submittedName>
        <fullName evidence="2">LacI family DNA-binding transcriptional regulator</fullName>
    </submittedName>
</protein>
<gene>
    <name evidence="2" type="ORF">FQK01_24385</name>
</gene>
<evidence type="ECO:0000313" key="3">
    <source>
        <dbReference type="Proteomes" id="UP000320455"/>
    </source>
</evidence>
<sequence length="24" mass="2754">MRRPTIKDVAERAKVSLKTVSRVI</sequence>
<organism evidence="2 3">
    <name type="scientific">Xanthomonas vasicola</name>
    <dbReference type="NCBI Taxonomy" id="56459"/>
    <lineage>
        <taxon>Bacteria</taxon>
        <taxon>Pseudomonadati</taxon>
        <taxon>Pseudomonadota</taxon>
        <taxon>Gammaproteobacteria</taxon>
        <taxon>Lysobacterales</taxon>
        <taxon>Lysobacteraceae</taxon>
        <taxon>Xanthomonas</taxon>
    </lineage>
</organism>
<feature type="non-terminal residue" evidence="2">
    <location>
        <position position="24"/>
    </location>
</feature>
<dbReference type="PRINTS" id="PR00036">
    <property type="entry name" value="HTHLACI"/>
</dbReference>
<comment type="caution">
    <text evidence="2">The sequence shown here is derived from an EMBL/GenBank/DDBJ whole genome shotgun (WGS) entry which is preliminary data.</text>
</comment>
<name>A0ABD7S4H5_XANVA</name>
<proteinExistence type="predicted"/>
<dbReference type="Proteomes" id="UP000320455">
    <property type="component" value="Unassembled WGS sequence"/>
</dbReference>
<accession>A0ABD7S4H5</accession>
<evidence type="ECO:0000313" key="2">
    <source>
        <dbReference type="EMBL" id="TWQ46222.1"/>
    </source>
</evidence>
<dbReference type="GO" id="GO:0003677">
    <property type="term" value="F:DNA binding"/>
    <property type="evidence" value="ECO:0007669"/>
    <property type="project" value="UniProtKB-KW"/>
</dbReference>
<reference evidence="3" key="1">
    <citation type="journal article" date="2020" name="Phytopathology">
        <title>Genomic acquisitions in emerging populations of Xanthomonas vasicola pv. vasculorum infecting corn in the U.S. and Argentina.</title>
        <authorList>
            <person name="Perez-Quintero A.L."/>
        </authorList>
    </citation>
    <scope>NUCLEOTIDE SEQUENCE [LARGE SCALE GENOMIC DNA]</scope>
    <source>
        <strain evidence="3">Xvh-L</strain>
    </source>
</reference>
<evidence type="ECO:0000259" key="1">
    <source>
        <dbReference type="PROSITE" id="PS50932"/>
    </source>
</evidence>
<feature type="domain" description="HTH lacI-type" evidence="1">
    <location>
        <begin position="4"/>
        <end position="24"/>
    </location>
</feature>
<dbReference type="AlphaFoldDB" id="A0ABD7S4H5"/>
<keyword evidence="2" id="KW-0238">DNA-binding</keyword>
<keyword evidence="3" id="KW-1185">Reference proteome</keyword>
<dbReference type="PROSITE" id="PS00356">
    <property type="entry name" value="HTH_LACI_1"/>
    <property type="match status" value="1"/>
</dbReference>
<dbReference type="SUPFAM" id="SSF47413">
    <property type="entry name" value="lambda repressor-like DNA-binding domains"/>
    <property type="match status" value="1"/>
</dbReference>
<dbReference type="RefSeq" id="WP_146470547.1">
    <property type="nucleotide sequence ID" value="NZ_VOCK01000182.1"/>
</dbReference>